<dbReference type="OrthoDB" id="3268967at2759"/>
<reference evidence="1 2" key="1">
    <citation type="submission" date="2008-07" db="EMBL/GenBank/DDBJ databases">
        <authorList>
            <person name="El-Sayed N."/>
            <person name="Caler E."/>
            <person name="Inman J."/>
            <person name="Amedeo P."/>
            <person name="Hass B."/>
            <person name="Wortman J."/>
        </authorList>
    </citation>
    <scope>NUCLEOTIDE SEQUENCE [LARGE SCALE GENOMIC DNA]</scope>
    <source>
        <strain evidence="2">ATCC 50983 / TXsc</strain>
    </source>
</reference>
<sequence length="154" mass="16930">MFKYNTAIHSSTGYSPFMLMFGREPPADFIPTTSAYSSLVFDTETYGQYVARVRAYLDDEVDQAVTHAAARYKAFYDRKAKPTAFFSNARVFITDEACAPFGSLYSCSLIKTVYVTPAAVYVVTSYSGGTTRSRALFAPVAAARLYTAPVAGPW</sequence>
<keyword evidence="2" id="KW-1185">Reference proteome</keyword>
<dbReference type="RefSeq" id="XP_002777635.1">
    <property type="nucleotide sequence ID" value="XM_002777589.1"/>
</dbReference>
<dbReference type="EMBL" id="GG678269">
    <property type="protein sequence ID" value="EER09451.1"/>
    <property type="molecule type" value="Genomic_DNA"/>
</dbReference>
<dbReference type="InParanoid" id="C5L1E2"/>
<protein>
    <recommendedName>
        <fullName evidence="3">Integrase catalytic domain-containing protein</fullName>
    </recommendedName>
</protein>
<evidence type="ECO:0000313" key="1">
    <source>
        <dbReference type="EMBL" id="EER09451.1"/>
    </source>
</evidence>
<dbReference type="GeneID" id="9052341"/>
<evidence type="ECO:0000313" key="2">
    <source>
        <dbReference type="Proteomes" id="UP000007800"/>
    </source>
</evidence>
<proteinExistence type="predicted"/>
<gene>
    <name evidence="1" type="ORF">Pmar_PMAR017948</name>
</gene>
<accession>C5L1E2</accession>
<dbReference type="Proteomes" id="UP000007800">
    <property type="component" value="Unassembled WGS sequence"/>
</dbReference>
<organism evidence="2">
    <name type="scientific">Perkinsus marinus (strain ATCC 50983 / TXsc)</name>
    <dbReference type="NCBI Taxonomy" id="423536"/>
    <lineage>
        <taxon>Eukaryota</taxon>
        <taxon>Sar</taxon>
        <taxon>Alveolata</taxon>
        <taxon>Perkinsozoa</taxon>
        <taxon>Perkinsea</taxon>
        <taxon>Perkinsida</taxon>
        <taxon>Perkinsidae</taxon>
        <taxon>Perkinsus</taxon>
    </lineage>
</organism>
<name>C5L1E2_PERM5</name>
<dbReference type="AlphaFoldDB" id="C5L1E2"/>
<evidence type="ECO:0008006" key="3">
    <source>
        <dbReference type="Google" id="ProtNLM"/>
    </source>
</evidence>